<dbReference type="AlphaFoldDB" id="A0A258HJV4"/>
<keyword evidence="1" id="KW-0732">Signal</keyword>
<evidence type="ECO:0000313" key="3">
    <source>
        <dbReference type="EMBL" id="OYX56593.1"/>
    </source>
</evidence>
<feature type="chain" id="PRO_5012265858" evidence="1">
    <location>
        <begin position="23"/>
        <end position="324"/>
    </location>
</feature>
<dbReference type="EMBL" id="NCEQ01000007">
    <property type="protein sequence ID" value="OYX56593.1"/>
    <property type="molecule type" value="Genomic_DNA"/>
</dbReference>
<gene>
    <name evidence="3" type="ORF">B7Y86_07340</name>
</gene>
<dbReference type="Pfam" id="PF04389">
    <property type="entry name" value="Peptidase_M28"/>
    <property type="match status" value="1"/>
</dbReference>
<feature type="signal peptide" evidence="1">
    <location>
        <begin position="1"/>
        <end position="22"/>
    </location>
</feature>
<proteinExistence type="predicted"/>
<sequence length="324" mass="34824">MSRSLRALALSSVAVLILSGCAGMTETQRAPETSAEAAATPISYDQLMADVRILSADDMEGRDTGAPGGERARAYIVSRFEALGVAAPPMGRLQPFAAQGRTREGPKTFNGVNILGLIEGTRVPHRYIVITAHYDHVGSNGGQIYNGADDNASGVATMLEIADRLKTSAPEHSVIFVAFDGEERGLLGAKHFVQAPPVPLASIAMNLNFDMIARAETDGKLWVTGTYQHPTFRPILETLPANGAVSLAFGKDTPQDTGEDNWVEASDQGAFFNAQVPFLYLGVNYHPDYHRPSDDFERITPSVFQSAAELSVSAFRALDQGLDR</sequence>
<organism evidence="3 4">
    <name type="scientific">Brevundimonas subvibrioides</name>
    <dbReference type="NCBI Taxonomy" id="74313"/>
    <lineage>
        <taxon>Bacteria</taxon>
        <taxon>Pseudomonadati</taxon>
        <taxon>Pseudomonadota</taxon>
        <taxon>Alphaproteobacteria</taxon>
        <taxon>Caulobacterales</taxon>
        <taxon>Caulobacteraceae</taxon>
        <taxon>Brevundimonas</taxon>
    </lineage>
</organism>
<dbReference type="PANTHER" id="PTHR12147">
    <property type="entry name" value="METALLOPEPTIDASE M28 FAMILY MEMBER"/>
    <property type="match status" value="1"/>
</dbReference>
<dbReference type="SUPFAM" id="SSF53187">
    <property type="entry name" value="Zn-dependent exopeptidases"/>
    <property type="match status" value="1"/>
</dbReference>
<dbReference type="GO" id="GO:0006508">
    <property type="term" value="P:proteolysis"/>
    <property type="evidence" value="ECO:0007669"/>
    <property type="project" value="InterPro"/>
</dbReference>
<dbReference type="Gene3D" id="3.40.630.10">
    <property type="entry name" value="Zn peptidases"/>
    <property type="match status" value="1"/>
</dbReference>
<reference evidence="3 4" key="1">
    <citation type="submission" date="2017-03" db="EMBL/GenBank/DDBJ databases">
        <title>Lifting the veil on microbial sulfur biogeochemistry in mining wastewaters.</title>
        <authorList>
            <person name="Kantor R.S."/>
            <person name="Colenbrander Nelson T."/>
            <person name="Marshall S."/>
            <person name="Bennett D."/>
            <person name="Apte S."/>
            <person name="Camacho D."/>
            <person name="Thomas B.C."/>
            <person name="Warren L.A."/>
            <person name="Banfield J.F."/>
        </authorList>
    </citation>
    <scope>NUCLEOTIDE SEQUENCE [LARGE SCALE GENOMIC DNA]</scope>
    <source>
        <strain evidence="3">32-68-21</strain>
    </source>
</reference>
<dbReference type="InterPro" id="IPR045175">
    <property type="entry name" value="M28_fam"/>
</dbReference>
<evidence type="ECO:0000259" key="2">
    <source>
        <dbReference type="Pfam" id="PF04389"/>
    </source>
</evidence>
<protein>
    <submittedName>
        <fullName evidence="3">Peptidase M28</fullName>
    </submittedName>
</protein>
<evidence type="ECO:0000256" key="1">
    <source>
        <dbReference type="SAM" id="SignalP"/>
    </source>
</evidence>
<name>A0A258HJV4_9CAUL</name>
<dbReference type="Proteomes" id="UP000216147">
    <property type="component" value="Unassembled WGS sequence"/>
</dbReference>
<evidence type="ECO:0000313" key="4">
    <source>
        <dbReference type="Proteomes" id="UP000216147"/>
    </source>
</evidence>
<feature type="domain" description="Peptidase M28" evidence="2">
    <location>
        <begin position="113"/>
        <end position="311"/>
    </location>
</feature>
<accession>A0A258HJV4</accession>
<comment type="caution">
    <text evidence="3">The sequence shown here is derived from an EMBL/GenBank/DDBJ whole genome shotgun (WGS) entry which is preliminary data.</text>
</comment>
<dbReference type="GO" id="GO:0008235">
    <property type="term" value="F:metalloexopeptidase activity"/>
    <property type="evidence" value="ECO:0007669"/>
    <property type="project" value="InterPro"/>
</dbReference>
<dbReference type="InterPro" id="IPR007484">
    <property type="entry name" value="Peptidase_M28"/>
</dbReference>
<dbReference type="PROSITE" id="PS51257">
    <property type="entry name" value="PROKAR_LIPOPROTEIN"/>
    <property type="match status" value="1"/>
</dbReference>
<dbReference type="PANTHER" id="PTHR12147:SF26">
    <property type="entry name" value="PEPTIDASE M28 DOMAIN-CONTAINING PROTEIN"/>
    <property type="match status" value="1"/>
</dbReference>